<reference evidence="9" key="1">
    <citation type="submission" date="2017-02" db="EMBL/GenBank/DDBJ databases">
        <authorList>
            <person name="Varghese N."/>
            <person name="Submissions S."/>
        </authorList>
    </citation>
    <scope>NUCLEOTIDE SEQUENCE [LARGE SCALE GENOMIC DNA]</scope>
    <source>
        <strain evidence="9">ATCC 700200</strain>
    </source>
</reference>
<feature type="transmembrane region" description="Helical" evidence="6">
    <location>
        <begin position="359"/>
        <end position="380"/>
    </location>
</feature>
<dbReference type="InterPro" id="IPR007816">
    <property type="entry name" value="ResB-like_domain"/>
</dbReference>
<sequence length="392" mass="43483">MSATSSTNVPARVFAFFASYGLAIVVLSFLLLITFLGTLAQKDMGLLDSQRLYFDSWGLIHDFKMGDVVLPVPLPGGGLLMVILFINMLCGAVIRIRKGWRTIGVLISHLAIMFMLVAGFVSFLYKSEGAMPLFEGQASDQYQSYHQRIIEIRRFDAAGKGEDTALIIPMSHFSDLGPGKARDFFAKDLPFEIQVTGYQRNANIVQAEDGEVGAIDGYRIQPVKLAKEDEANVSAAEITIKPKEGTPQKTLLWEGALAPYTFKAGDHSYTFALSRMKWKLPFAIRLEDFQRELHPGTMKAKKYTSHVTKITNGKEDPLVVTMNVPVRDQGYVVYQASFSTGTSGEQSVFTVVKNPSDQWPLWSCVAVSIGLIIHFVMHLVRFLSRALKPKAA</sequence>
<keyword evidence="9" id="KW-1185">Reference proteome</keyword>
<feature type="transmembrane region" description="Helical" evidence="6">
    <location>
        <begin position="106"/>
        <end position="125"/>
    </location>
</feature>
<organism evidence="8 9">
    <name type="scientific">Prosthecobacter debontii</name>
    <dbReference type="NCBI Taxonomy" id="48467"/>
    <lineage>
        <taxon>Bacteria</taxon>
        <taxon>Pseudomonadati</taxon>
        <taxon>Verrucomicrobiota</taxon>
        <taxon>Verrucomicrobiia</taxon>
        <taxon>Verrucomicrobiales</taxon>
        <taxon>Verrucomicrobiaceae</taxon>
        <taxon>Prosthecobacter</taxon>
    </lineage>
</organism>
<dbReference type="GO" id="GO:0016020">
    <property type="term" value="C:membrane"/>
    <property type="evidence" value="ECO:0007669"/>
    <property type="project" value="UniProtKB-SubCell"/>
</dbReference>
<evidence type="ECO:0000313" key="9">
    <source>
        <dbReference type="Proteomes" id="UP000190774"/>
    </source>
</evidence>
<evidence type="ECO:0000256" key="3">
    <source>
        <dbReference type="ARBA" id="ARBA00022748"/>
    </source>
</evidence>
<dbReference type="InterPro" id="IPR023494">
    <property type="entry name" value="Cyt_c_bgen_Ccs1/CcsB/ResB"/>
</dbReference>
<evidence type="ECO:0000256" key="1">
    <source>
        <dbReference type="ARBA" id="ARBA00004141"/>
    </source>
</evidence>
<accession>A0A1T4YES5</accession>
<keyword evidence="2 6" id="KW-0812">Transmembrane</keyword>
<evidence type="ECO:0000313" key="8">
    <source>
        <dbReference type="EMBL" id="SKB00269.1"/>
    </source>
</evidence>
<evidence type="ECO:0000256" key="4">
    <source>
        <dbReference type="ARBA" id="ARBA00022989"/>
    </source>
</evidence>
<dbReference type="STRING" id="48467.SAMN02745166_03108"/>
<feature type="transmembrane region" description="Helical" evidence="6">
    <location>
        <begin position="12"/>
        <end position="36"/>
    </location>
</feature>
<dbReference type="Proteomes" id="UP000190774">
    <property type="component" value="Unassembled WGS sequence"/>
</dbReference>
<dbReference type="AlphaFoldDB" id="A0A1T4YES5"/>
<feature type="domain" description="ResB-like" evidence="7">
    <location>
        <begin position="277"/>
        <end position="343"/>
    </location>
</feature>
<dbReference type="GO" id="GO:0017004">
    <property type="term" value="P:cytochrome complex assembly"/>
    <property type="evidence" value="ECO:0007669"/>
    <property type="project" value="UniProtKB-KW"/>
</dbReference>
<keyword evidence="4 6" id="KW-1133">Transmembrane helix</keyword>
<keyword evidence="5 6" id="KW-0472">Membrane</keyword>
<feature type="transmembrane region" description="Helical" evidence="6">
    <location>
        <begin position="74"/>
        <end position="94"/>
    </location>
</feature>
<proteinExistence type="predicted"/>
<name>A0A1T4YES5_9BACT</name>
<evidence type="ECO:0000259" key="7">
    <source>
        <dbReference type="Pfam" id="PF05140"/>
    </source>
</evidence>
<dbReference type="Pfam" id="PF05140">
    <property type="entry name" value="ResB"/>
    <property type="match status" value="1"/>
</dbReference>
<keyword evidence="3" id="KW-0201">Cytochrome c-type biogenesis</keyword>
<evidence type="ECO:0000256" key="6">
    <source>
        <dbReference type="SAM" id="Phobius"/>
    </source>
</evidence>
<evidence type="ECO:0000256" key="5">
    <source>
        <dbReference type="ARBA" id="ARBA00023136"/>
    </source>
</evidence>
<comment type="subcellular location">
    <subcellularLocation>
        <location evidence="1">Membrane</location>
        <topology evidence="1">Multi-pass membrane protein</topology>
    </subcellularLocation>
</comment>
<dbReference type="RefSeq" id="WP_078814303.1">
    <property type="nucleotide sequence ID" value="NZ_FUYE01000010.1"/>
</dbReference>
<gene>
    <name evidence="8" type="ORF">SAMN02745166_03108</name>
</gene>
<dbReference type="EMBL" id="FUYE01000010">
    <property type="protein sequence ID" value="SKB00269.1"/>
    <property type="molecule type" value="Genomic_DNA"/>
</dbReference>
<evidence type="ECO:0000256" key="2">
    <source>
        <dbReference type="ARBA" id="ARBA00022692"/>
    </source>
</evidence>
<protein>
    <submittedName>
        <fullName evidence="8">ResB-like family protein</fullName>
    </submittedName>
</protein>
<dbReference type="PANTHER" id="PTHR31566">
    <property type="entry name" value="CYTOCHROME C BIOGENESIS PROTEIN CCS1, CHLOROPLASTIC"/>
    <property type="match status" value="1"/>
</dbReference>
<dbReference type="OrthoDB" id="9770923at2"/>